<evidence type="ECO:0000313" key="9">
    <source>
        <dbReference type="EMBL" id="GAA4677928.1"/>
    </source>
</evidence>
<accession>A0ABP8W1S8</accession>
<dbReference type="InterPro" id="IPR017946">
    <property type="entry name" value="PLC-like_Pdiesterase_TIM-brl"/>
</dbReference>
<dbReference type="Proteomes" id="UP001500621">
    <property type="component" value="Unassembled WGS sequence"/>
</dbReference>
<proteinExistence type="inferred from homology"/>
<comment type="caution">
    <text evidence="9">The sequence shown here is derived from an EMBL/GenBank/DDBJ whole genome shotgun (WGS) entry which is preliminary data.</text>
</comment>
<keyword evidence="3" id="KW-0732">Signal</keyword>
<evidence type="ECO:0000256" key="7">
    <source>
        <dbReference type="SAM" id="MobiDB-lite"/>
    </source>
</evidence>
<name>A0ABP8W1S8_9ACTN</name>
<evidence type="ECO:0000256" key="4">
    <source>
        <dbReference type="ARBA" id="ARBA00022798"/>
    </source>
</evidence>
<evidence type="ECO:0000256" key="5">
    <source>
        <dbReference type="ARBA" id="ARBA00022801"/>
    </source>
</evidence>
<dbReference type="InterPro" id="IPR030395">
    <property type="entry name" value="GP_PDE_dom"/>
</dbReference>
<evidence type="ECO:0000256" key="6">
    <source>
        <dbReference type="ARBA" id="ARBA00047512"/>
    </source>
</evidence>
<comment type="similarity">
    <text evidence="1">Belongs to the glycerophosphoryl diester phosphodiesterase family.</text>
</comment>
<keyword evidence="10" id="KW-1185">Reference proteome</keyword>
<keyword evidence="4" id="KW-0319">Glycerol metabolism</keyword>
<organism evidence="9 10">
    <name type="scientific">Nocardioides nanhaiensis</name>
    <dbReference type="NCBI Taxonomy" id="1476871"/>
    <lineage>
        <taxon>Bacteria</taxon>
        <taxon>Bacillati</taxon>
        <taxon>Actinomycetota</taxon>
        <taxon>Actinomycetes</taxon>
        <taxon>Propionibacteriales</taxon>
        <taxon>Nocardioidaceae</taxon>
        <taxon>Nocardioides</taxon>
    </lineage>
</organism>
<dbReference type="Gene3D" id="3.20.20.190">
    <property type="entry name" value="Phosphatidylinositol (PI) phosphodiesterase"/>
    <property type="match status" value="1"/>
</dbReference>
<dbReference type="SUPFAM" id="SSF51695">
    <property type="entry name" value="PLC-like phosphodiesterases"/>
    <property type="match status" value="1"/>
</dbReference>
<feature type="region of interest" description="Disordered" evidence="7">
    <location>
        <begin position="1"/>
        <end position="30"/>
    </location>
</feature>
<dbReference type="RefSeq" id="WP_345264024.1">
    <property type="nucleotide sequence ID" value="NZ_BAABIM010000001.1"/>
</dbReference>
<dbReference type="EMBL" id="BAABIM010000001">
    <property type="protein sequence ID" value="GAA4677928.1"/>
    <property type="molecule type" value="Genomic_DNA"/>
</dbReference>
<feature type="domain" description="GP-PDE" evidence="8">
    <location>
        <begin position="31"/>
        <end position="331"/>
    </location>
</feature>
<evidence type="ECO:0000256" key="2">
    <source>
        <dbReference type="ARBA" id="ARBA00012247"/>
    </source>
</evidence>
<protein>
    <recommendedName>
        <fullName evidence="2">glycerophosphodiester phosphodiesterase</fullName>
        <ecNumber evidence="2">3.1.4.46</ecNumber>
    </recommendedName>
</protein>
<sequence length="334" mass="37068">MAPHLGTPLRERSDALADRARRRPRHRPSRPLVIAHRGASGYRPEHTLESYRLAAQLGADYLEPDLVPTRDGVLVARHENNLVGTTDVAVRPEFADRRTTKEIDGHPVTGWFTEDFTYAELSTLRAVERLPLVRPGNVSHDGRYQVPTFDDVLQVAADESWRQGRTIGVAPETKHPAYFTSLGLAPEQALVRSLERFGLSHREAPVLVQSFETDNLRLLGRMTPVALLQLVDLHQTERLTPSGLRAVSTYARWIGPHKRLVTAEVCAEAHRAGLNVAAWTVRLENQFLPERHRRGSDPHAAGDPAGETRDLVAAGVDAIFADHPDLVAEACHTV</sequence>
<dbReference type="PANTHER" id="PTHR43620">
    <property type="entry name" value="GLYCEROPHOSPHORYL DIESTER PHOSPHODIESTERASE"/>
    <property type="match status" value="1"/>
</dbReference>
<dbReference type="Pfam" id="PF03009">
    <property type="entry name" value="GDPD"/>
    <property type="match status" value="1"/>
</dbReference>
<feature type="compositionally biased region" description="Basic and acidic residues" evidence="7">
    <location>
        <begin position="9"/>
        <end position="19"/>
    </location>
</feature>
<evidence type="ECO:0000313" key="10">
    <source>
        <dbReference type="Proteomes" id="UP001500621"/>
    </source>
</evidence>
<gene>
    <name evidence="9" type="ORF">GCM10023226_13970</name>
</gene>
<evidence type="ECO:0000256" key="1">
    <source>
        <dbReference type="ARBA" id="ARBA00007277"/>
    </source>
</evidence>
<evidence type="ECO:0000259" key="8">
    <source>
        <dbReference type="PROSITE" id="PS51704"/>
    </source>
</evidence>
<comment type="catalytic activity">
    <reaction evidence="6">
        <text>a sn-glycero-3-phosphodiester + H2O = an alcohol + sn-glycerol 3-phosphate + H(+)</text>
        <dbReference type="Rhea" id="RHEA:12969"/>
        <dbReference type="ChEBI" id="CHEBI:15377"/>
        <dbReference type="ChEBI" id="CHEBI:15378"/>
        <dbReference type="ChEBI" id="CHEBI:30879"/>
        <dbReference type="ChEBI" id="CHEBI:57597"/>
        <dbReference type="ChEBI" id="CHEBI:83408"/>
        <dbReference type="EC" id="3.1.4.46"/>
    </reaction>
</comment>
<dbReference type="PROSITE" id="PS51704">
    <property type="entry name" value="GP_PDE"/>
    <property type="match status" value="1"/>
</dbReference>
<dbReference type="PANTHER" id="PTHR43620:SF7">
    <property type="entry name" value="GLYCEROPHOSPHODIESTER PHOSPHODIESTERASE GDPD5-RELATED"/>
    <property type="match status" value="1"/>
</dbReference>
<reference evidence="10" key="1">
    <citation type="journal article" date="2019" name="Int. J. Syst. Evol. Microbiol.">
        <title>The Global Catalogue of Microorganisms (GCM) 10K type strain sequencing project: providing services to taxonomists for standard genome sequencing and annotation.</title>
        <authorList>
            <consortium name="The Broad Institute Genomics Platform"/>
            <consortium name="The Broad Institute Genome Sequencing Center for Infectious Disease"/>
            <person name="Wu L."/>
            <person name="Ma J."/>
        </authorList>
    </citation>
    <scope>NUCLEOTIDE SEQUENCE [LARGE SCALE GENOMIC DNA]</scope>
    <source>
        <strain evidence="10">JCM 18127</strain>
    </source>
</reference>
<evidence type="ECO:0000256" key="3">
    <source>
        <dbReference type="ARBA" id="ARBA00022729"/>
    </source>
</evidence>
<dbReference type="EC" id="3.1.4.46" evidence="2"/>
<feature type="compositionally biased region" description="Basic residues" evidence="7">
    <location>
        <begin position="20"/>
        <end position="29"/>
    </location>
</feature>
<keyword evidence="5" id="KW-0378">Hydrolase</keyword>